<evidence type="ECO:0000259" key="16">
    <source>
        <dbReference type="Pfam" id="PF00593"/>
    </source>
</evidence>
<feature type="short sequence motif" description="TonB C-terminal box" evidence="12">
    <location>
        <begin position="731"/>
        <end position="748"/>
    </location>
</feature>
<dbReference type="GO" id="GO:0009279">
    <property type="term" value="C:cell outer membrane"/>
    <property type="evidence" value="ECO:0007669"/>
    <property type="project" value="UniProtKB-SubCell"/>
</dbReference>
<evidence type="ECO:0000256" key="5">
    <source>
        <dbReference type="ARBA" id="ARBA00022692"/>
    </source>
</evidence>
<protein>
    <submittedName>
        <fullName evidence="18">TonB-dependent hemoglobin/transferrin/lactoferrin family receptor</fullName>
    </submittedName>
</protein>
<dbReference type="InterPro" id="IPR012910">
    <property type="entry name" value="Plug_dom"/>
</dbReference>
<dbReference type="GO" id="GO:0044718">
    <property type="term" value="P:siderophore transmembrane transport"/>
    <property type="evidence" value="ECO:0007669"/>
    <property type="project" value="TreeGrafter"/>
</dbReference>
<dbReference type="NCBIfam" id="TIGR01785">
    <property type="entry name" value="TonB-hemin"/>
    <property type="match status" value="1"/>
</dbReference>
<evidence type="ECO:0000256" key="1">
    <source>
        <dbReference type="ARBA" id="ARBA00004571"/>
    </source>
</evidence>
<feature type="domain" description="TonB-dependent receptor plug" evidence="17">
    <location>
        <begin position="63"/>
        <end position="169"/>
    </location>
</feature>
<dbReference type="PROSITE" id="PS01156">
    <property type="entry name" value="TONB_DEPENDENT_REC_2"/>
    <property type="match status" value="1"/>
</dbReference>
<reference evidence="18 19" key="1">
    <citation type="submission" date="2019-06" db="EMBL/GenBank/DDBJ databases">
        <authorList>
            <person name="Li M."/>
        </authorList>
    </citation>
    <scope>NUCLEOTIDE SEQUENCE [LARGE SCALE GENOMIC DNA]</scope>
    <source>
        <strain evidence="18 19">BGMRC2036</strain>
    </source>
</reference>
<feature type="domain" description="TonB-dependent receptor-like beta-barrel" evidence="16">
    <location>
        <begin position="264"/>
        <end position="710"/>
    </location>
</feature>
<dbReference type="PANTHER" id="PTHR30069:SF29">
    <property type="entry name" value="HEMOGLOBIN AND HEMOGLOBIN-HAPTOGLOBIN-BINDING PROTEIN 1-RELATED"/>
    <property type="match status" value="1"/>
</dbReference>
<evidence type="ECO:0000256" key="13">
    <source>
        <dbReference type="RuleBase" id="RU003357"/>
    </source>
</evidence>
<dbReference type="Proteomes" id="UP000318801">
    <property type="component" value="Unassembled WGS sequence"/>
</dbReference>
<accession>A0A506UE70</accession>
<proteinExistence type="inferred from homology"/>
<dbReference type="InterPro" id="IPR010949">
    <property type="entry name" value="TonB_Hb/transfer/lactofer_rcpt"/>
</dbReference>
<keyword evidence="3 11" id="KW-0813">Transport</keyword>
<evidence type="ECO:0000259" key="17">
    <source>
        <dbReference type="Pfam" id="PF07715"/>
    </source>
</evidence>
<dbReference type="InterPro" id="IPR000531">
    <property type="entry name" value="Beta-barrel_TonB"/>
</dbReference>
<evidence type="ECO:0000256" key="12">
    <source>
        <dbReference type="PROSITE-ProRule" id="PRU10144"/>
    </source>
</evidence>
<keyword evidence="8 11" id="KW-0472">Membrane</keyword>
<keyword evidence="6 15" id="KW-0732">Signal</keyword>
<keyword evidence="7 13" id="KW-0798">TonB box</keyword>
<keyword evidence="19" id="KW-1185">Reference proteome</keyword>
<dbReference type="AlphaFoldDB" id="A0A506UE70"/>
<comment type="caution">
    <text evidence="18">The sequence shown here is derived from an EMBL/GenBank/DDBJ whole genome shotgun (WGS) entry which is preliminary data.</text>
</comment>
<dbReference type="CDD" id="cd01347">
    <property type="entry name" value="ligand_gated_channel"/>
    <property type="match status" value="1"/>
</dbReference>
<keyword evidence="10 11" id="KW-0998">Cell outer membrane</keyword>
<feature type="chain" id="PRO_5021453547" evidence="15">
    <location>
        <begin position="28"/>
        <end position="748"/>
    </location>
</feature>
<evidence type="ECO:0000256" key="11">
    <source>
        <dbReference type="PROSITE-ProRule" id="PRU01360"/>
    </source>
</evidence>
<evidence type="ECO:0000313" key="19">
    <source>
        <dbReference type="Proteomes" id="UP000318801"/>
    </source>
</evidence>
<dbReference type="NCBIfam" id="TIGR01786">
    <property type="entry name" value="TonB-hemlactrns"/>
    <property type="match status" value="1"/>
</dbReference>
<dbReference type="InterPro" id="IPR039426">
    <property type="entry name" value="TonB-dep_rcpt-like"/>
</dbReference>
<evidence type="ECO:0000256" key="7">
    <source>
        <dbReference type="ARBA" id="ARBA00023077"/>
    </source>
</evidence>
<keyword evidence="9 18" id="KW-0675">Receptor</keyword>
<comment type="similarity">
    <text evidence="2 11 13">Belongs to the TonB-dependent receptor family.</text>
</comment>
<evidence type="ECO:0000256" key="2">
    <source>
        <dbReference type="ARBA" id="ARBA00009810"/>
    </source>
</evidence>
<dbReference type="Gene3D" id="2.40.170.20">
    <property type="entry name" value="TonB-dependent receptor, beta-barrel domain"/>
    <property type="match status" value="1"/>
</dbReference>
<evidence type="ECO:0000313" key="18">
    <source>
        <dbReference type="EMBL" id="TPW31696.1"/>
    </source>
</evidence>
<dbReference type="GO" id="GO:0015344">
    <property type="term" value="F:siderophore uptake transmembrane transporter activity"/>
    <property type="evidence" value="ECO:0007669"/>
    <property type="project" value="TreeGrafter"/>
</dbReference>
<gene>
    <name evidence="18" type="ORF">FJU08_08095</name>
</gene>
<name>A0A506UE70_9HYPH</name>
<feature type="signal peptide" evidence="15">
    <location>
        <begin position="1"/>
        <end position="27"/>
    </location>
</feature>
<dbReference type="GO" id="GO:0015232">
    <property type="term" value="F:heme transmembrane transporter activity"/>
    <property type="evidence" value="ECO:0007669"/>
    <property type="project" value="InterPro"/>
</dbReference>
<dbReference type="OrthoDB" id="9796221at2"/>
<dbReference type="SUPFAM" id="SSF56935">
    <property type="entry name" value="Porins"/>
    <property type="match status" value="1"/>
</dbReference>
<evidence type="ECO:0000256" key="3">
    <source>
        <dbReference type="ARBA" id="ARBA00022448"/>
    </source>
</evidence>
<evidence type="ECO:0000256" key="14">
    <source>
        <dbReference type="SAM" id="MobiDB-lite"/>
    </source>
</evidence>
<evidence type="ECO:0000256" key="4">
    <source>
        <dbReference type="ARBA" id="ARBA00022452"/>
    </source>
</evidence>
<keyword evidence="5 11" id="KW-0812">Transmembrane</keyword>
<dbReference type="InterPro" id="IPR011276">
    <property type="entry name" value="TonB_haem/Hb_rcpt"/>
</dbReference>
<feature type="region of interest" description="Disordered" evidence="14">
    <location>
        <begin position="229"/>
        <end position="248"/>
    </location>
</feature>
<dbReference type="Pfam" id="PF07715">
    <property type="entry name" value="Plug"/>
    <property type="match status" value="1"/>
</dbReference>
<dbReference type="InterPro" id="IPR036942">
    <property type="entry name" value="Beta-barrel_TonB_sf"/>
</dbReference>
<sequence length="748" mass="81363">MRMGTFRKAFLGATALATLMTAMPAWSQDSTATGTDADGDFTVLEPVTVTTTSANNGDASGVADTPLAVDVTAAELDRYEIQSVDDLGNMLIPGVAFAGDEGGSINIRGLQGPRVLTTIDGIPIPYLDPGARSGSGGGVDSFDFNAVANVDIVRGSDSSRAGSGAMGGAMVLSTLQPEDLLEPGKSWGGRLKMTYDSADRSLKTDAAIAAQGKQGTSILFQGIYTTGHETENQGTVGGTGATRSEANPANYDEDNFLFKLKQQVDDATTIGLTFERYDYDNDIDLMTAQGSTYKPGDWNGSEDSHRDRVSLDYSYDAFSTDGWIDAAWATLYWQRNQRISGTGGTRLTSPAGAYGRQSKITENDFGFNGWAENTIDAGNFQHNITVGGSFNYANTQQYSSGYDSCDVTYSYACNYYHNNQADTPEVDSYDLGLFAQDEIVFGDSGFALTPGVRLDAYWREPQDTAAYENNPMYETYGMPSAQNGVHVSPKLLATYDLTPDVQLYGQFSTAFRAPTTPELYMAYGSPGSYLSIGNPDLKPETSWGFELGSNFGDDLFGGRISAFYNRYHNFIDTETLSDSEISALGLDPSDYMFVYQNVNIENVQIAGLELSAQKQFENDFSVRSSLAFARGWNMETNEFLSSVAPLKAILGGGYNNETWGANANWVLQAAVSEHSDASYAWPGYGVVDLTAWWAPEQLNGFKIQAGVFNVFDQTYYDSLDWQETTLTQPKTYYSETGRSFRITLTQTF</sequence>
<evidence type="ECO:0000256" key="6">
    <source>
        <dbReference type="ARBA" id="ARBA00022729"/>
    </source>
</evidence>
<evidence type="ECO:0000256" key="8">
    <source>
        <dbReference type="ARBA" id="ARBA00023136"/>
    </source>
</evidence>
<evidence type="ECO:0000256" key="10">
    <source>
        <dbReference type="ARBA" id="ARBA00023237"/>
    </source>
</evidence>
<comment type="subcellular location">
    <subcellularLocation>
        <location evidence="1 11">Cell outer membrane</location>
        <topology evidence="1 11">Multi-pass membrane protein</topology>
    </subcellularLocation>
</comment>
<organism evidence="18 19">
    <name type="scientific">Martelella alba</name>
    <dbReference type="NCBI Taxonomy" id="2590451"/>
    <lineage>
        <taxon>Bacteria</taxon>
        <taxon>Pseudomonadati</taxon>
        <taxon>Pseudomonadota</taxon>
        <taxon>Alphaproteobacteria</taxon>
        <taxon>Hyphomicrobiales</taxon>
        <taxon>Aurantimonadaceae</taxon>
        <taxon>Martelella</taxon>
    </lineage>
</organism>
<dbReference type="InterPro" id="IPR010917">
    <property type="entry name" value="TonB_rcpt_CS"/>
</dbReference>
<dbReference type="PANTHER" id="PTHR30069">
    <property type="entry name" value="TONB-DEPENDENT OUTER MEMBRANE RECEPTOR"/>
    <property type="match status" value="1"/>
</dbReference>
<keyword evidence="4 11" id="KW-1134">Transmembrane beta strand</keyword>
<evidence type="ECO:0000256" key="15">
    <source>
        <dbReference type="SAM" id="SignalP"/>
    </source>
</evidence>
<dbReference type="Gene3D" id="2.170.130.10">
    <property type="entry name" value="TonB-dependent receptor, plug domain"/>
    <property type="match status" value="1"/>
</dbReference>
<dbReference type="Pfam" id="PF00593">
    <property type="entry name" value="TonB_dep_Rec_b-barrel"/>
    <property type="match status" value="1"/>
</dbReference>
<evidence type="ECO:0000256" key="9">
    <source>
        <dbReference type="ARBA" id="ARBA00023170"/>
    </source>
</evidence>
<dbReference type="EMBL" id="VHLG01000003">
    <property type="protein sequence ID" value="TPW31696.1"/>
    <property type="molecule type" value="Genomic_DNA"/>
</dbReference>
<dbReference type="PROSITE" id="PS52016">
    <property type="entry name" value="TONB_DEPENDENT_REC_3"/>
    <property type="match status" value="1"/>
</dbReference>
<dbReference type="InterPro" id="IPR037066">
    <property type="entry name" value="Plug_dom_sf"/>
</dbReference>